<organism evidence="2 3">
    <name type="scientific">Dictyocaulus viviparus</name>
    <name type="common">Bovine lungworm</name>
    <dbReference type="NCBI Taxonomy" id="29172"/>
    <lineage>
        <taxon>Eukaryota</taxon>
        <taxon>Metazoa</taxon>
        <taxon>Ecdysozoa</taxon>
        <taxon>Nematoda</taxon>
        <taxon>Chromadorea</taxon>
        <taxon>Rhabditida</taxon>
        <taxon>Rhabditina</taxon>
        <taxon>Rhabditomorpha</taxon>
        <taxon>Strongyloidea</taxon>
        <taxon>Metastrongylidae</taxon>
        <taxon>Dictyocaulus</taxon>
    </lineage>
</organism>
<sequence>MLAENVPGHMGQLPVEQLVHLIEGSHHPEQHSKKQNNKDKPLSVVADAPTTDEAVGIQTTKKERRRKSKELKEISSISNAVNIGALQTKTGGSQAAGVTATLASAVAASQTSNIEIAVASKRMTSTGPEKQCDEKIGIDQNCRCSTEDGEEEFLSADEGVASSVGDEPCVSTIPSTKKSSPTFRHTPEVTQYNVNNKVVDKNTVKVEHQCTDEQEFITVNTKKKKLNEISGMPQRNSYISKDERLQRFAEHLEPTRRSSLGIAPESRTLTSVNSPMPSNRRPTTASLADFMNEKDGGKIHKKLSPTFVVSKSARKSNKNEMSKPDPQNVGHESPERTFSYADAAKKSSEPSRDNSPACVAPTSPAKSDSSATLTSTPVLCSTMQMCGTEVLPSSAVSGVADGLSFFYDESEATFSQEADEATASSDDAFVLQLGEKTVRFVKGMASTADIPPSNSHHMYLVEMLAQRWKMFQEGQVPQIYQPRMISS</sequence>
<feature type="compositionally biased region" description="Basic and acidic residues" evidence="1">
    <location>
        <begin position="25"/>
        <end position="41"/>
    </location>
</feature>
<proteinExistence type="predicted"/>
<gene>
    <name evidence="2" type="ORF">DICVIV_03603</name>
</gene>
<dbReference type="STRING" id="29172.A0A0D8Y2K2"/>
<reference evidence="2 3" key="1">
    <citation type="submission" date="2013-11" db="EMBL/GenBank/DDBJ databases">
        <title>Draft genome of the bovine lungworm Dictyocaulus viviparus.</title>
        <authorList>
            <person name="Mitreva M."/>
        </authorList>
    </citation>
    <scope>NUCLEOTIDE SEQUENCE [LARGE SCALE GENOMIC DNA]</scope>
    <source>
        <strain evidence="2 3">HannoverDv2000</strain>
    </source>
</reference>
<evidence type="ECO:0000313" key="2">
    <source>
        <dbReference type="EMBL" id="KJH50239.1"/>
    </source>
</evidence>
<keyword evidence="3" id="KW-1185">Reference proteome</keyword>
<feature type="compositionally biased region" description="Polar residues" evidence="1">
    <location>
        <begin position="267"/>
        <end position="286"/>
    </location>
</feature>
<feature type="region of interest" description="Disordered" evidence="1">
    <location>
        <begin position="25"/>
        <end position="72"/>
    </location>
</feature>
<evidence type="ECO:0000256" key="1">
    <source>
        <dbReference type="SAM" id="MobiDB-lite"/>
    </source>
</evidence>
<feature type="compositionally biased region" description="Basic and acidic residues" evidence="1">
    <location>
        <begin position="343"/>
        <end position="352"/>
    </location>
</feature>
<feature type="region of interest" description="Disordered" evidence="1">
    <location>
        <begin position="251"/>
        <end position="372"/>
    </location>
</feature>
<dbReference type="Proteomes" id="UP000053766">
    <property type="component" value="Unassembled WGS sequence"/>
</dbReference>
<dbReference type="OrthoDB" id="5820586at2759"/>
<dbReference type="AlphaFoldDB" id="A0A0D8Y2K2"/>
<protein>
    <submittedName>
        <fullName evidence="2">Uncharacterized protein</fullName>
    </submittedName>
</protein>
<name>A0A0D8Y2K2_DICVI</name>
<reference evidence="3" key="2">
    <citation type="journal article" date="2016" name="Sci. Rep.">
        <title>Dictyocaulus viviparus genome, variome and transcriptome elucidate lungworm biology and support future intervention.</title>
        <authorList>
            <person name="McNulty S.N."/>
            <person name="Strube C."/>
            <person name="Rosa B.A."/>
            <person name="Martin J.C."/>
            <person name="Tyagi R."/>
            <person name="Choi Y.J."/>
            <person name="Wang Q."/>
            <person name="Hallsworth Pepin K."/>
            <person name="Zhang X."/>
            <person name="Ozersky P."/>
            <person name="Wilson R.K."/>
            <person name="Sternberg P.W."/>
            <person name="Gasser R.B."/>
            <person name="Mitreva M."/>
        </authorList>
    </citation>
    <scope>NUCLEOTIDE SEQUENCE [LARGE SCALE GENOMIC DNA]</scope>
    <source>
        <strain evidence="3">HannoverDv2000</strain>
    </source>
</reference>
<accession>A0A0D8Y2K2</accession>
<dbReference type="EMBL" id="KN716211">
    <property type="protein sequence ID" value="KJH50239.1"/>
    <property type="molecule type" value="Genomic_DNA"/>
</dbReference>
<evidence type="ECO:0000313" key="3">
    <source>
        <dbReference type="Proteomes" id="UP000053766"/>
    </source>
</evidence>